<evidence type="ECO:0000256" key="6">
    <source>
        <dbReference type="ARBA" id="ARBA00047939"/>
    </source>
</evidence>
<dbReference type="InterPro" id="IPR003812">
    <property type="entry name" value="Fido"/>
</dbReference>
<dbReference type="PROSITE" id="PS51459">
    <property type="entry name" value="FIDO"/>
    <property type="match status" value="1"/>
</dbReference>
<dbReference type="PATRIC" id="fig|1807.14.peg.1294"/>
<dbReference type="Gene3D" id="1.10.3290.10">
    <property type="entry name" value="Fido-like domain"/>
    <property type="match status" value="1"/>
</dbReference>
<sequence length="256" mass="28865">MGTEEHVVATTVAVHRIEGWRPEPEHFDALAAIVRGELDCDDHLAAYRDRHPPPVPQRRRLRLGRPAPYLLPGTTLLRNEFGVTTAEALADLEYMTSAARMAEWLCRQPPDQPLDVRDIHRHLFGGAYAWAGHYRTVELRRGKHSFGSVSMIDDAMAAVHDRARQLAGEDLDPARLAYELARIYAAYNQIHPFREGNGRTGALLLIGIAARCGRHLDFAGIERADWYAAAIDSMPLRRDGRASHRPFLYLLKRAVH</sequence>
<evidence type="ECO:0000313" key="9">
    <source>
        <dbReference type="EMBL" id="KMO79482.1"/>
    </source>
</evidence>
<keyword evidence="4" id="KW-0067">ATP-binding</keyword>
<dbReference type="InterPro" id="IPR033788">
    <property type="entry name" value="VbhA-like"/>
</dbReference>
<comment type="catalytic activity">
    <reaction evidence="6">
        <text>L-threonyl-[protein] + ATP = 3-O-(5'-adenylyl)-L-threonyl-[protein] + diphosphate</text>
        <dbReference type="Rhea" id="RHEA:54292"/>
        <dbReference type="Rhea" id="RHEA-COMP:11060"/>
        <dbReference type="Rhea" id="RHEA-COMP:13847"/>
        <dbReference type="ChEBI" id="CHEBI:30013"/>
        <dbReference type="ChEBI" id="CHEBI:30616"/>
        <dbReference type="ChEBI" id="CHEBI:33019"/>
        <dbReference type="ChEBI" id="CHEBI:138113"/>
        <dbReference type="EC" id="2.7.7.108"/>
    </reaction>
</comment>
<dbReference type="Proteomes" id="UP000036313">
    <property type="component" value="Unassembled WGS sequence"/>
</dbReference>
<dbReference type="EMBL" id="JYNU01000007">
    <property type="protein sequence ID" value="KMO79482.1"/>
    <property type="molecule type" value="Genomic_DNA"/>
</dbReference>
<dbReference type="GO" id="GO:0070733">
    <property type="term" value="F:AMPylase activity"/>
    <property type="evidence" value="ECO:0007669"/>
    <property type="project" value="UniProtKB-EC"/>
</dbReference>
<evidence type="ECO:0000256" key="7">
    <source>
        <dbReference type="ARBA" id="ARBA00048696"/>
    </source>
</evidence>
<dbReference type="InterPro" id="IPR043038">
    <property type="entry name" value="VbhA_sf"/>
</dbReference>
<evidence type="ECO:0000256" key="1">
    <source>
        <dbReference type="ARBA" id="ARBA00022679"/>
    </source>
</evidence>
<accession>A0A0J6WCN6</accession>
<dbReference type="InterPro" id="IPR036597">
    <property type="entry name" value="Fido-like_dom_sf"/>
</dbReference>
<name>A0A0J6WCN6_9MYCO</name>
<feature type="domain" description="Fido" evidence="8">
    <location>
        <begin position="111"/>
        <end position="253"/>
    </location>
</feature>
<dbReference type="SUPFAM" id="SSF140931">
    <property type="entry name" value="Fic-like"/>
    <property type="match status" value="1"/>
</dbReference>
<evidence type="ECO:0000256" key="2">
    <source>
        <dbReference type="ARBA" id="ARBA00022695"/>
    </source>
</evidence>
<gene>
    <name evidence="9" type="primary">fic</name>
    <name evidence="9" type="ORF">MOBUDSM44075_01283</name>
</gene>
<dbReference type="Pfam" id="PF02661">
    <property type="entry name" value="Fic"/>
    <property type="match status" value="1"/>
</dbReference>
<keyword evidence="3" id="KW-0547">Nucleotide-binding</keyword>
<dbReference type="EC" id="2.7.7.108" evidence="5"/>
<reference evidence="9 10" key="1">
    <citation type="journal article" date="2015" name="Genome Biol. Evol.">
        <title>Characterization of Three Mycobacterium spp. with Potential Use in Bioremediation by Genome Sequencing and Comparative Genomics.</title>
        <authorList>
            <person name="Das S."/>
            <person name="Pettersson B.M."/>
            <person name="Behra P.R."/>
            <person name="Ramesh M."/>
            <person name="Dasgupta S."/>
            <person name="Bhattacharya A."/>
            <person name="Kirsebom L.A."/>
        </authorList>
    </citation>
    <scope>NUCLEOTIDE SEQUENCE [LARGE SCALE GENOMIC DNA]</scope>
    <source>
        <strain evidence="9 10">DSM 44075</strain>
    </source>
</reference>
<dbReference type="PANTHER" id="PTHR39560">
    <property type="entry name" value="PROTEIN ADENYLYLTRANSFERASE FIC-RELATED"/>
    <property type="match status" value="1"/>
</dbReference>
<dbReference type="CDD" id="cd11586">
    <property type="entry name" value="VbhA_like"/>
    <property type="match status" value="1"/>
</dbReference>
<comment type="caution">
    <text evidence="9">The sequence shown here is derived from an EMBL/GenBank/DDBJ whole genome shotgun (WGS) entry which is preliminary data.</text>
</comment>
<evidence type="ECO:0000256" key="5">
    <source>
        <dbReference type="ARBA" id="ARBA00034531"/>
    </source>
</evidence>
<proteinExistence type="predicted"/>
<dbReference type="GO" id="GO:0051302">
    <property type="term" value="P:regulation of cell division"/>
    <property type="evidence" value="ECO:0007669"/>
    <property type="project" value="TreeGrafter"/>
</dbReference>
<keyword evidence="2 9" id="KW-0548">Nucleotidyltransferase</keyword>
<dbReference type="PANTHER" id="PTHR39560:SF1">
    <property type="entry name" value="PROTEIN ADENYLYLTRANSFERASE FIC-RELATED"/>
    <property type="match status" value="1"/>
</dbReference>
<keyword evidence="1 9" id="KW-0808">Transferase</keyword>
<organism evidence="9 10">
    <name type="scientific">Mycolicibacterium obuense</name>
    <dbReference type="NCBI Taxonomy" id="1807"/>
    <lineage>
        <taxon>Bacteria</taxon>
        <taxon>Bacillati</taxon>
        <taxon>Actinomycetota</taxon>
        <taxon>Actinomycetes</taxon>
        <taxon>Mycobacteriales</taxon>
        <taxon>Mycobacteriaceae</taxon>
        <taxon>Mycolicibacterium</taxon>
    </lineage>
</organism>
<evidence type="ECO:0000256" key="3">
    <source>
        <dbReference type="ARBA" id="ARBA00022741"/>
    </source>
</evidence>
<comment type="catalytic activity">
    <reaction evidence="7">
        <text>L-tyrosyl-[protein] + ATP = O-(5'-adenylyl)-L-tyrosyl-[protein] + diphosphate</text>
        <dbReference type="Rhea" id="RHEA:54288"/>
        <dbReference type="Rhea" id="RHEA-COMP:10136"/>
        <dbReference type="Rhea" id="RHEA-COMP:13846"/>
        <dbReference type="ChEBI" id="CHEBI:30616"/>
        <dbReference type="ChEBI" id="CHEBI:33019"/>
        <dbReference type="ChEBI" id="CHEBI:46858"/>
        <dbReference type="ChEBI" id="CHEBI:83624"/>
        <dbReference type="EC" id="2.7.7.108"/>
    </reaction>
</comment>
<protein>
    <recommendedName>
        <fullName evidence="5">protein adenylyltransferase</fullName>
        <ecNumber evidence="5">2.7.7.108</ecNumber>
    </recommendedName>
</protein>
<dbReference type="GO" id="GO:0005524">
    <property type="term" value="F:ATP binding"/>
    <property type="evidence" value="ECO:0007669"/>
    <property type="project" value="UniProtKB-KW"/>
</dbReference>
<evidence type="ECO:0000259" key="8">
    <source>
        <dbReference type="PROSITE" id="PS51459"/>
    </source>
</evidence>
<evidence type="ECO:0000313" key="10">
    <source>
        <dbReference type="Proteomes" id="UP000036313"/>
    </source>
</evidence>
<dbReference type="AlphaFoldDB" id="A0A0J6WCN6"/>
<dbReference type="Gene3D" id="1.10.8.1050">
    <property type="entry name" value="Antitoxin VbhA-like"/>
    <property type="match status" value="1"/>
</dbReference>
<dbReference type="RefSeq" id="WP_048422540.1">
    <property type="nucleotide sequence ID" value="NZ_JYNU01000007.1"/>
</dbReference>
<evidence type="ECO:0000256" key="4">
    <source>
        <dbReference type="ARBA" id="ARBA00022840"/>
    </source>
</evidence>